<feature type="compositionally biased region" description="Basic and acidic residues" evidence="1">
    <location>
        <begin position="142"/>
        <end position="151"/>
    </location>
</feature>
<proteinExistence type="predicted"/>
<dbReference type="AlphaFoldDB" id="A0A8J2X164"/>
<accession>A0A8J2X164</accession>
<protein>
    <submittedName>
        <fullName evidence="2">Uncharacterized protein</fullName>
    </submittedName>
</protein>
<gene>
    <name evidence="2" type="ORF">PECAL_5P12620</name>
</gene>
<feature type="region of interest" description="Disordered" evidence="1">
    <location>
        <begin position="124"/>
        <end position="151"/>
    </location>
</feature>
<evidence type="ECO:0000313" key="2">
    <source>
        <dbReference type="EMBL" id="CAH0376657.1"/>
    </source>
</evidence>
<name>A0A8J2X164_9STRA</name>
<organism evidence="2 3">
    <name type="scientific">Pelagomonas calceolata</name>
    <dbReference type="NCBI Taxonomy" id="35677"/>
    <lineage>
        <taxon>Eukaryota</taxon>
        <taxon>Sar</taxon>
        <taxon>Stramenopiles</taxon>
        <taxon>Ochrophyta</taxon>
        <taxon>Pelagophyceae</taxon>
        <taxon>Pelagomonadales</taxon>
        <taxon>Pelagomonadaceae</taxon>
        <taxon>Pelagomonas</taxon>
    </lineage>
</organism>
<sequence length="859" mass="94697">MGIDLRRDMHVRARRSGARGVVLRHWRHTNGHIWAEVRFVNGDTATVRSTHLERITLTEEEQRELSSQSAGSLTDPLELMQRTIDRSIKVTGDCGTEITNAFDEILRPDGTPLTEVELRTERGKAIPEEPLDEEKAKRKAQAAREGRATTRSRQLEVRYAGEHEPGIVIISCNVCRRRGASRHEWRVALDSNGVMDGTALHKIRSHCGQFASVRHASTLEHCVALGRLTGRVFSQRASDASRLPAKRSYKAAVPIVRKQATTPQSSRPAKRSRPSKRALAAEEAAKNAPRLQIHDGRKFVDLKKDAGRSVRYHRLARRLQSLLKEGNHAVGVTYPVQFRAPRSTSDRCLELARLLLTKGLVAKVPVAKAADVQALRQARLALEQHPQLCDIEITSSMDTEAHALALDETRVRRIERMALLFVAHQLWTPARVRRFASAVNEDDEDDALRDVDCAKAACKDADALLAWLASDEALRSEDSSRLEAWRASLDNCPLRCDLDTPTPRPSRTLDPAWDAPSASANRCRRALREAEVGRDEARHREAALENDVFTGRHKTKTTPAAVLQAGWTRKWRDAQKVAEVFVEVFDNATANDNTINDSACMLLVRAARALPDVGAYIGAHLVRSLLAVHDLTLPLDAWGPFTMSDDSVGQMRELLGDAVCSTPMQLRVALAQELGSLEVDAGDLALILCETHSCWALACRHAQHHASWAHDALLQALRDTPQDWAVKMREVLLDEYHLPFDPQVVYHPAHKLLLVTMVAKGLHDVNVLRMAPPSSLALPRPVYRVWAPGDSPSVEPVEPAEPEEEPAPPAPAPSAFSTMEDLAPMPPVPTLAPTLGAPYGSEVYAAGVAGGPAPAAFAI</sequence>
<dbReference type="OrthoDB" id="10555006at2759"/>
<keyword evidence="3" id="KW-1185">Reference proteome</keyword>
<evidence type="ECO:0000256" key="1">
    <source>
        <dbReference type="SAM" id="MobiDB-lite"/>
    </source>
</evidence>
<feature type="region of interest" description="Disordered" evidence="1">
    <location>
        <begin position="254"/>
        <end position="287"/>
    </location>
</feature>
<feature type="region of interest" description="Disordered" evidence="1">
    <location>
        <begin position="792"/>
        <end position="823"/>
    </location>
</feature>
<evidence type="ECO:0000313" key="3">
    <source>
        <dbReference type="Proteomes" id="UP000789595"/>
    </source>
</evidence>
<reference evidence="2" key="1">
    <citation type="submission" date="2021-11" db="EMBL/GenBank/DDBJ databases">
        <authorList>
            <consortium name="Genoscope - CEA"/>
            <person name="William W."/>
        </authorList>
    </citation>
    <scope>NUCLEOTIDE SEQUENCE</scope>
</reference>
<dbReference type="Proteomes" id="UP000789595">
    <property type="component" value="Unassembled WGS sequence"/>
</dbReference>
<dbReference type="EMBL" id="CAKKNE010000005">
    <property type="protein sequence ID" value="CAH0376657.1"/>
    <property type="molecule type" value="Genomic_DNA"/>
</dbReference>
<comment type="caution">
    <text evidence="2">The sequence shown here is derived from an EMBL/GenBank/DDBJ whole genome shotgun (WGS) entry which is preliminary data.</text>
</comment>